<keyword evidence="8" id="KW-1185">Reference proteome</keyword>
<organism evidence="7 8">
    <name type="scientific">Hypsibius exemplaris</name>
    <name type="common">Freshwater tardigrade</name>
    <dbReference type="NCBI Taxonomy" id="2072580"/>
    <lineage>
        <taxon>Eukaryota</taxon>
        <taxon>Metazoa</taxon>
        <taxon>Ecdysozoa</taxon>
        <taxon>Tardigrada</taxon>
        <taxon>Eutardigrada</taxon>
        <taxon>Parachela</taxon>
        <taxon>Hypsibioidea</taxon>
        <taxon>Hypsibiidae</taxon>
        <taxon>Hypsibius</taxon>
    </lineage>
</organism>
<accession>A0A1W0X6S5</accession>
<dbReference type="GO" id="GO:0016853">
    <property type="term" value="F:isomerase activity"/>
    <property type="evidence" value="ECO:0007669"/>
    <property type="project" value="UniProtKB-KW"/>
</dbReference>
<dbReference type="OrthoDB" id="433738at2759"/>
<sequence length="427" mass="48516">MFRSALSRVTPLLRLSPPSLPSLKFNLHTSRIPSHRFSTAVIRLKEVPAVEPLGSPLTKFQSKIAIGFTCKPCGQRTQRLISRSSYTKGVVLIRCAGCKNIHLIADHLGWYKHLTGENKTIEQILAEKGESTESKIAMPKRATMSEEPVWELASDKTFKKRLINRGTGLSCPRDGSVCKIRIQALGETFPETLLSRSINLGNKLKEFQEIVIGENDTELDHMLDKILEHMRLRETSDFRFQINRHERISLAREKEVPEFLTMEIRIELLSFTEVPEVWELNPAQLVDAGQHHKDKGVEWFNSGNYVYALRRFTKAVRCLIVIDKEMLEKLAKENADAAVLFREYCTLLANVYTNIAAVQLKVPNYVSVIDICTKALAYQSNNVKALYRRGVAYARSGQNHLARTDLEDALKLAPHDPVVQNELRLLK</sequence>
<keyword evidence="5" id="KW-0862">Zinc</keyword>
<keyword evidence="7" id="KW-0413">Isomerase</keyword>
<keyword evidence="5" id="KW-0479">Metal-binding</keyword>
<dbReference type="InterPro" id="IPR011990">
    <property type="entry name" value="TPR-like_helical_dom_sf"/>
</dbReference>
<evidence type="ECO:0000256" key="1">
    <source>
        <dbReference type="ARBA" id="ARBA00022553"/>
    </source>
</evidence>
<dbReference type="GO" id="GO:0008270">
    <property type="term" value="F:zinc ion binding"/>
    <property type="evidence" value="ECO:0007669"/>
    <property type="project" value="UniProtKB-KW"/>
</dbReference>
<feature type="repeat" description="TPR" evidence="4">
    <location>
        <begin position="383"/>
        <end position="416"/>
    </location>
</feature>
<dbReference type="InterPro" id="IPR040478">
    <property type="entry name" value="FKBP_N_2"/>
</dbReference>
<dbReference type="Proteomes" id="UP000192578">
    <property type="component" value="Unassembled WGS sequence"/>
</dbReference>
<keyword evidence="5" id="KW-0863">Zinc-finger</keyword>
<dbReference type="SUPFAM" id="SSF48452">
    <property type="entry name" value="TPR-like"/>
    <property type="match status" value="1"/>
</dbReference>
<protein>
    <submittedName>
        <fullName evidence="7">Peptidyl-prolyl cis-trans isomerase FKBP62</fullName>
    </submittedName>
</protein>
<dbReference type="InterPro" id="IPR050754">
    <property type="entry name" value="FKBP4/5/8-like"/>
</dbReference>
<dbReference type="PANTHER" id="PTHR46512:SF10">
    <property type="entry name" value="FK506-BINDING PROTEIN-LIKE"/>
    <property type="match status" value="1"/>
</dbReference>
<evidence type="ECO:0000313" key="7">
    <source>
        <dbReference type="EMBL" id="OQV23080.1"/>
    </source>
</evidence>
<keyword evidence="1" id="KW-0597">Phosphoprotein</keyword>
<dbReference type="Pfam" id="PF18023">
    <property type="entry name" value="FKBP_N_2"/>
    <property type="match status" value="1"/>
</dbReference>
<proteinExistence type="predicted"/>
<name>A0A1W0X6S5_HYPEX</name>
<gene>
    <name evidence="7" type="ORF">BV898_03126</name>
</gene>
<evidence type="ECO:0000256" key="5">
    <source>
        <dbReference type="PROSITE-ProRule" id="PRU00834"/>
    </source>
</evidence>
<dbReference type="Pfam" id="PF07719">
    <property type="entry name" value="TPR_2"/>
    <property type="match status" value="1"/>
</dbReference>
<dbReference type="PANTHER" id="PTHR46512">
    <property type="entry name" value="PEPTIDYLPROLYL ISOMERASE"/>
    <property type="match status" value="1"/>
</dbReference>
<dbReference type="InterPro" id="IPR007853">
    <property type="entry name" value="Znf_DNL-typ"/>
</dbReference>
<dbReference type="AlphaFoldDB" id="A0A1W0X6S5"/>
<keyword evidence="2" id="KW-0677">Repeat</keyword>
<keyword evidence="3 4" id="KW-0802">TPR repeat</keyword>
<evidence type="ECO:0000256" key="2">
    <source>
        <dbReference type="ARBA" id="ARBA00022737"/>
    </source>
</evidence>
<feature type="domain" description="DNL-type" evidence="6">
    <location>
        <begin position="59"/>
        <end position="157"/>
    </location>
</feature>
<dbReference type="InterPro" id="IPR013105">
    <property type="entry name" value="TPR_2"/>
</dbReference>
<evidence type="ECO:0000256" key="3">
    <source>
        <dbReference type="ARBA" id="ARBA00022803"/>
    </source>
</evidence>
<dbReference type="EMBL" id="MTYJ01000014">
    <property type="protein sequence ID" value="OQV23080.1"/>
    <property type="molecule type" value="Genomic_DNA"/>
</dbReference>
<evidence type="ECO:0000259" key="6">
    <source>
        <dbReference type="PROSITE" id="PS51501"/>
    </source>
</evidence>
<reference evidence="8" key="1">
    <citation type="submission" date="2017-01" db="EMBL/GenBank/DDBJ databases">
        <title>Comparative genomics of anhydrobiosis in the tardigrade Hypsibius dujardini.</title>
        <authorList>
            <person name="Yoshida Y."/>
            <person name="Koutsovoulos G."/>
            <person name="Laetsch D."/>
            <person name="Stevens L."/>
            <person name="Kumar S."/>
            <person name="Horikawa D."/>
            <person name="Ishino K."/>
            <person name="Komine S."/>
            <person name="Tomita M."/>
            <person name="Blaxter M."/>
            <person name="Arakawa K."/>
        </authorList>
    </citation>
    <scope>NUCLEOTIDE SEQUENCE [LARGE SCALE GENOMIC DNA]</scope>
    <source>
        <strain evidence="8">Z151</strain>
    </source>
</reference>
<dbReference type="SMART" id="SM00028">
    <property type="entry name" value="TPR"/>
    <property type="match status" value="2"/>
</dbReference>
<comment type="caution">
    <text evidence="7">The sequence shown here is derived from an EMBL/GenBank/DDBJ whole genome shotgun (WGS) entry which is preliminary data.</text>
</comment>
<dbReference type="InterPro" id="IPR019734">
    <property type="entry name" value="TPR_rpt"/>
</dbReference>
<dbReference type="PROSITE" id="PS51501">
    <property type="entry name" value="ZF_DNL"/>
    <property type="match status" value="1"/>
</dbReference>
<dbReference type="Pfam" id="PF05180">
    <property type="entry name" value="zf-DNL"/>
    <property type="match status" value="1"/>
</dbReference>
<dbReference type="Gene3D" id="1.25.40.10">
    <property type="entry name" value="Tetratricopeptide repeat domain"/>
    <property type="match status" value="1"/>
</dbReference>
<dbReference type="PROSITE" id="PS50005">
    <property type="entry name" value="TPR"/>
    <property type="match status" value="1"/>
</dbReference>
<evidence type="ECO:0000256" key="4">
    <source>
        <dbReference type="PROSITE-ProRule" id="PRU00339"/>
    </source>
</evidence>
<evidence type="ECO:0000313" key="8">
    <source>
        <dbReference type="Proteomes" id="UP000192578"/>
    </source>
</evidence>